<sequence length="372" mass="42668">MFHILFFLLFSLSAIMKALTTHNRAICHRDYSHNCAEGWSKSSISDECVSPPSYRGPCPRFLQIEHETKKKKLLEEQCNIFWPSLVQCKKNYSHQCPNNWVPEDDTNCRPLATYEGTCLLSHDFSNMTDEQKEIWSNKCATDWPCKEKCKKDYSKLCPQEWTKNSDGTCSAPIKYSGPCLPRASLHTLDKDMKESFEKLCKLDFPCLKECKIDNQDPCPKNWILKSDESGNPISCLPPDNYSGPCDEHSNFTGLNIDSKESIAYECDVQWPCAEETSNLINYEELCPENWTQSQKYCVAPQNYMGPCSKKKLFESFRKETKKAYAEECNIEWPLFKKSISKNFPKSSTLRKGKYKFGAVEPITGEVVSGNAE</sequence>
<dbReference type="OrthoDB" id="368872at2759"/>
<dbReference type="RefSeq" id="XP_028863694.1">
    <property type="nucleotide sequence ID" value="XM_029007290.1"/>
</dbReference>
<feature type="domain" description="CPW-WPC" evidence="2">
    <location>
        <begin position="149"/>
        <end position="208"/>
    </location>
</feature>
<proteinExistence type="predicted"/>
<feature type="signal peptide" evidence="1">
    <location>
        <begin position="1"/>
        <end position="20"/>
    </location>
</feature>
<protein>
    <submittedName>
        <fullName evidence="3">CPW-WPC family protein, putative</fullName>
    </submittedName>
</protein>
<dbReference type="AlphaFoldDB" id="A0A1D3TCT7"/>
<organism evidence="3 4">
    <name type="scientific">Plasmodium malariae</name>
    <dbReference type="NCBI Taxonomy" id="5858"/>
    <lineage>
        <taxon>Eukaryota</taxon>
        <taxon>Sar</taxon>
        <taxon>Alveolata</taxon>
        <taxon>Apicomplexa</taxon>
        <taxon>Aconoidasida</taxon>
        <taxon>Haemosporida</taxon>
        <taxon>Plasmodiidae</taxon>
        <taxon>Plasmodium</taxon>
        <taxon>Plasmodium (Plasmodium)</taxon>
    </lineage>
</organism>
<feature type="domain" description="CPW-WPC" evidence="2">
    <location>
        <begin position="88"/>
        <end position="147"/>
    </location>
</feature>
<evidence type="ECO:0000256" key="1">
    <source>
        <dbReference type="SAM" id="SignalP"/>
    </source>
</evidence>
<evidence type="ECO:0000313" key="4">
    <source>
        <dbReference type="Proteomes" id="UP000219813"/>
    </source>
</evidence>
<evidence type="ECO:0000313" key="3">
    <source>
        <dbReference type="EMBL" id="SCP02661.1"/>
    </source>
</evidence>
<dbReference type="VEuPathDB" id="PlasmoDB:PmUG01_13030800"/>
<dbReference type="EMBL" id="LT594634">
    <property type="protein sequence ID" value="SCP02661.1"/>
    <property type="molecule type" value="Genomic_DNA"/>
</dbReference>
<gene>
    <name evidence="3" type="primary">PmUG01_13030800</name>
    <name evidence="3" type="ORF">PMUG01_13030800</name>
</gene>
<accession>A0A1D3TCT7</accession>
<feature type="domain" description="CPW-WPC" evidence="2">
    <location>
        <begin position="27"/>
        <end position="86"/>
    </location>
</feature>
<dbReference type="OMA" id="DYSQNCA"/>
<name>A0A1D3TCT7_PLAMA</name>
<keyword evidence="1" id="KW-0732">Signal</keyword>
<evidence type="ECO:0000259" key="2">
    <source>
        <dbReference type="SMART" id="SM01099"/>
    </source>
</evidence>
<dbReference type="Proteomes" id="UP000219813">
    <property type="component" value="Chromosome 13"/>
</dbReference>
<dbReference type="KEGG" id="pmal:PMUG01_13030800"/>
<reference evidence="3 4" key="1">
    <citation type="submission" date="2016-06" db="EMBL/GenBank/DDBJ databases">
        <authorList>
            <consortium name="Pathogen Informatics"/>
        </authorList>
    </citation>
    <scope>NUCLEOTIDE SEQUENCE [LARGE SCALE GENOMIC DNA]</scope>
</reference>
<keyword evidence="4" id="KW-1185">Reference proteome</keyword>
<feature type="chain" id="PRO_5008921394" evidence="1">
    <location>
        <begin position="21"/>
        <end position="372"/>
    </location>
</feature>
<dbReference type="NCBIfam" id="TIGR01492">
    <property type="entry name" value="CPW_WPC"/>
    <property type="match status" value="5"/>
</dbReference>
<dbReference type="Pfam" id="PF09717">
    <property type="entry name" value="CPW_WPC"/>
    <property type="match status" value="5"/>
</dbReference>
<dbReference type="GeneID" id="39871019"/>
<dbReference type="InterPro" id="IPR006387">
    <property type="entry name" value="CPW_WPC_dom"/>
</dbReference>
<dbReference type="SMART" id="SM01099">
    <property type="entry name" value="CPW_WPC"/>
    <property type="match status" value="5"/>
</dbReference>
<feature type="domain" description="CPW-WPC" evidence="2">
    <location>
        <begin position="279"/>
        <end position="336"/>
    </location>
</feature>
<feature type="domain" description="CPW-WPC" evidence="2">
    <location>
        <begin position="210"/>
        <end position="274"/>
    </location>
</feature>